<dbReference type="GO" id="GO:0006865">
    <property type="term" value="P:amino acid transport"/>
    <property type="evidence" value="ECO:0007669"/>
    <property type="project" value="UniProtKB-KW"/>
</dbReference>
<organism evidence="10 11">
    <name type="scientific">Rhizobium leguminosarum</name>
    <dbReference type="NCBI Taxonomy" id="384"/>
    <lineage>
        <taxon>Bacteria</taxon>
        <taxon>Pseudomonadati</taxon>
        <taxon>Pseudomonadota</taxon>
        <taxon>Alphaproteobacteria</taxon>
        <taxon>Hyphomicrobiales</taxon>
        <taxon>Rhizobiaceae</taxon>
        <taxon>Rhizobium/Agrobacterium group</taxon>
        <taxon>Rhizobium</taxon>
    </lineage>
</organism>
<name>A0A7M3DYS7_RHILE</name>
<evidence type="ECO:0000313" key="11">
    <source>
        <dbReference type="Proteomes" id="UP000292974"/>
    </source>
</evidence>
<dbReference type="CDD" id="cd06582">
    <property type="entry name" value="TM_PBP1_LivH_like"/>
    <property type="match status" value="1"/>
</dbReference>
<dbReference type="NCBIfam" id="TIGR03409">
    <property type="entry name" value="urea_trans_UrtB"/>
    <property type="match status" value="1"/>
</dbReference>
<evidence type="ECO:0000256" key="4">
    <source>
        <dbReference type="ARBA" id="ARBA00022692"/>
    </source>
</evidence>
<comment type="similarity">
    <text evidence="8">Belongs to the binding-protein-dependent transport system permease family. LivHM subfamily.</text>
</comment>
<feature type="transmembrane region" description="Helical" evidence="9">
    <location>
        <begin position="344"/>
        <end position="362"/>
    </location>
</feature>
<reference evidence="10 11" key="1">
    <citation type="submission" date="2019-02" db="EMBL/GenBank/DDBJ databases">
        <title>The genomic architecture of introgression among sibling species of bacteria.</title>
        <authorList>
            <person name="Cavassim M.I.A."/>
            <person name="Moeskjaer S."/>
            <person name="Moslemi C."/>
            <person name="Fields B."/>
            <person name="Bachmann A."/>
            <person name="Vilhjalmsson B."/>
            <person name="Schierup M.H."/>
            <person name="Young J.P.W."/>
            <person name="Andersen S.U."/>
        </authorList>
    </citation>
    <scope>NUCLEOTIDE SEQUENCE [LARGE SCALE GENOMIC DNA]</scope>
    <source>
        <strain evidence="10 11">SM135B</strain>
    </source>
</reference>
<protein>
    <submittedName>
        <fullName evidence="10">Urea ABC transporter permease subunit UrtB</fullName>
    </submittedName>
</protein>
<feature type="transmembrane region" description="Helical" evidence="9">
    <location>
        <begin position="395"/>
        <end position="412"/>
    </location>
</feature>
<evidence type="ECO:0000256" key="9">
    <source>
        <dbReference type="SAM" id="Phobius"/>
    </source>
</evidence>
<feature type="transmembrane region" description="Helical" evidence="9">
    <location>
        <begin position="479"/>
        <end position="503"/>
    </location>
</feature>
<dbReference type="AlphaFoldDB" id="A0A7M3DYS7"/>
<evidence type="ECO:0000256" key="7">
    <source>
        <dbReference type="ARBA" id="ARBA00023136"/>
    </source>
</evidence>
<accession>A0A7M3DYS7</accession>
<dbReference type="Pfam" id="PF02653">
    <property type="entry name" value="BPD_transp_2"/>
    <property type="match status" value="1"/>
</dbReference>
<dbReference type="RefSeq" id="WP_018446882.1">
    <property type="nucleotide sequence ID" value="NZ_JACJIU010000010.1"/>
</dbReference>
<feature type="transmembrane region" description="Helical" evidence="9">
    <location>
        <begin position="312"/>
        <end position="332"/>
    </location>
</feature>
<evidence type="ECO:0000256" key="8">
    <source>
        <dbReference type="ARBA" id="ARBA00037998"/>
    </source>
</evidence>
<dbReference type="GO" id="GO:0005886">
    <property type="term" value="C:plasma membrane"/>
    <property type="evidence" value="ECO:0007669"/>
    <property type="project" value="UniProtKB-SubCell"/>
</dbReference>
<comment type="caution">
    <text evidence="10">The sequence shown here is derived from an EMBL/GenBank/DDBJ whole genome shotgun (WGS) entry which is preliminary data.</text>
</comment>
<keyword evidence="7 9" id="KW-0472">Membrane</keyword>
<evidence type="ECO:0000313" key="10">
    <source>
        <dbReference type="EMBL" id="TAY53849.1"/>
    </source>
</evidence>
<comment type="subcellular location">
    <subcellularLocation>
        <location evidence="1">Cell membrane</location>
        <topology evidence="1">Multi-pass membrane protein</topology>
    </subcellularLocation>
</comment>
<dbReference type="GO" id="GO:0022857">
    <property type="term" value="F:transmembrane transporter activity"/>
    <property type="evidence" value="ECO:0007669"/>
    <property type="project" value="InterPro"/>
</dbReference>
<proteinExistence type="inferred from homology"/>
<dbReference type="InterPro" id="IPR017779">
    <property type="entry name" value="ABC_UrtB_bac"/>
</dbReference>
<evidence type="ECO:0000256" key="3">
    <source>
        <dbReference type="ARBA" id="ARBA00022475"/>
    </source>
</evidence>
<keyword evidence="5" id="KW-0029">Amino-acid transport</keyword>
<sequence length="545" mass="58311">MYRAIKIFLITVCLTFSGLTFSGVIISSEAQAQDDIHVLIDALGVGDFPEREAAIKALVASKDQHVSQILQQLSDGLLYVNSDGGPVLLQGGTDDEPTYSDPITGELAADVDPDLMTKVKINNALRGVISAATSQLTLMSPDRSARLAAAQGLLKDADPANLDLLNSALAAEKDAEIKNTMEAARAVLLLKTDASVEDKKAAIDTIAARGNRDALTILTTTLETAPEDLKPAIQADISSINRSLALWDIVQNIWYGLSLGSVLLLAAIGLAITFGVMGVINMAHGEMVMIGAYTTYVVQEYITSAFPELADYSLAFAVPAAFVFTGFVGLLIERAVIRYLYGRPLETLLATWGVSLILQQAVRSIFGPTNREVRNPTWMSGVFDLGGLSITWNRLWIIVFSMVVFVALLLLLKRSAFGLQMRAVTQNRRMASSMGIRTGWVDAFTFALGSGIAGIAGVALSQIDNVSPNLGQSYIIDSFMVVVFGGVGNLWGTLVGALSLGVVNKFLEPFAGAVLGKILVLVLIILFIQKRPRGLFALKGRAVEA</sequence>
<evidence type="ECO:0000256" key="1">
    <source>
        <dbReference type="ARBA" id="ARBA00004651"/>
    </source>
</evidence>
<evidence type="ECO:0000256" key="6">
    <source>
        <dbReference type="ARBA" id="ARBA00022989"/>
    </source>
</evidence>
<feature type="transmembrane region" description="Helical" evidence="9">
    <location>
        <begin position="439"/>
        <end position="459"/>
    </location>
</feature>
<dbReference type="InterPro" id="IPR001851">
    <property type="entry name" value="ABC_transp_permease"/>
</dbReference>
<keyword evidence="6 9" id="KW-1133">Transmembrane helix</keyword>
<keyword evidence="3" id="KW-1003">Cell membrane</keyword>
<gene>
    <name evidence="10" type="primary">urtB</name>
    <name evidence="10" type="ORF">ELH90_20550</name>
</gene>
<dbReference type="PANTHER" id="PTHR11795">
    <property type="entry name" value="BRANCHED-CHAIN AMINO ACID TRANSPORT SYSTEM PERMEASE PROTEIN LIVH"/>
    <property type="match status" value="1"/>
</dbReference>
<dbReference type="InterPro" id="IPR052157">
    <property type="entry name" value="BCAA_transport_permease"/>
</dbReference>
<dbReference type="Proteomes" id="UP000292974">
    <property type="component" value="Unassembled WGS sequence"/>
</dbReference>
<keyword evidence="2" id="KW-0813">Transport</keyword>
<keyword evidence="4 9" id="KW-0812">Transmembrane</keyword>
<evidence type="ECO:0000256" key="2">
    <source>
        <dbReference type="ARBA" id="ARBA00022448"/>
    </source>
</evidence>
<dbReference type="EMBL" id="SIOP01000001">
    <property type="protein sequence ID" value="TAY53849.1"/>
    <property type="molecule type" value="Genomic_DNA"/>
</dbReference>
<feature type="transmembrane region" description="Helical" evidence="9">
    <location>
        <begin position="253"/>
        <end position="280"/>
    </location>
</feature>
<dbReference type="PANTHER" id="PTHR11795:SF447">
    <property type="entry name" value="ABC TRANSPORTER PERMEASE PROTEIN"/>
    <property type="match status" value="1"/>
</dbReference>
<feature type="transmembrane region" description="Helical" evidence="9">
    <location>
        <begin position="510"/>
        <end position="528"/>
    </location>
</feature>
<evidence type="ECO:0000256" key="5">
    <source>
        <dbReference type="ARBA" id="ARBA00022970"/>
    </source>
</evidence>